<evidence type="ECO:0000313" key="3">
    <source>
        <dbReference type="Proteomes" id="UP001324380"/>
    </source>
</evidence>
<dbReference type="Proteomes" id="UP001324380">
    <property type="component" value="Chromosome"/>
</dbReference>
<dbReference type="RefSeq" id="WP_321563898.1">
    <property type="nucleotide sequence ID" value="NZ_CP139558.1"/>
</dbReference>
<dbReference type="SUPFAM" id="SSF53474">
    <property type="entry name" value="alpha/beta-Hydrolases"/>
    <property type="match status" value="1"/>
</dbReference>
<dbReference type="InterPro" id="IPR022742">
    <property type="entry name" value="Hydrolase_4"/>
</dbReference>
<dbReference type="Pfam" id="PF02566">
    <property type="entry name" value="OsmC"/>
    <property type="match status" value="1"/>
</dbReference>
<dbReference type="Gene3D" id="3.30.300.20">
    <property type="match status" value="1"/>
</dbReference>
<keyword evidence="3" id="KW-1185">Reference proteome</keyword>
<dbReference type="InterPro" id="IPR003718">
    <property type="entry name" value="OsmC/Ohr_fam"/>
</dbReference>
<sequence>MQSRKLEILNKQGYKLNAYLELPPNGKPTHYAIFAHCFTCNSNLNAVRHISAALAVHGIGVIRFDFTGLGQSEGTFAESHFSANVGDLVAVAQYMKLHYASPALLVGHSLGGAAVIAAAARLPEVKAVATIGAPARVDHVKKHFRLEKNDRTGDLEWEVNIGGRPFMITKTFLEEIEKVDLHAILGHLHKAVLFLHAPGDNIVGIENAQSLYEGAVHPKSFVSLDDADHLLTQKEDSTYAANIIATWASRYIPIEPNKMLDTAGEQLVGHLNLEEHKFTTMMQTVHHALIADEPEDVGGENLGPSPYDYLSAALAACTTMTIRLYAERKGWELKEIFVYITYARRHEDDMKEGPGEPGHLETFSKKLRLIGNLDEAQKERLREIAAKCPVHQTLSLPVHVETTLIN</sequence>
<dbReference type="Gene3D" id="3.40.50.1820">
    <property type="entry name" value="alpha/beta hydrolase"/>
    <property type="match status" value="1"/>
</dbReference>
<dbReference type="InterPro" id="IPR015946">
    <property type="entry name" value="KH_dom-like_a/b"/>
</dbReference>
<gene>
    <name evidence="2" type="ORF">SNE25_04515</name>
</gene>
<dbReference type="PANTHER" id="PTHR39624">
    <property type="entry name" value="PROTEIN INVOLVED IN RIMO-MEDIATED BETA-METHYLTHIOLATION OF RIBOSOMAL PROTEIN S12 YCAO"/>
    <property type="match status" value="1"/>
</dbReference>
<accession>A0ABZ0TNY4</accession>
<dbReference type="PANTHER" id="PTHR39624:SF2">
    <property type="entry name" value="OSMC-LIKE PROTEIN"/>
    <property type="match status" value="1"/>
</dbReference>
<protein>
    <submittedName>
        <fullName evidence="2">Bifunctional alpha/beta hydrolase/OsmC family protein</fullName>
    </submittedName>
</protein>
<feature type="domain" description="Serine aminopeptidase S33" evidence="1">
    <location>
        <begin position="43"/>
        <end position="138"/>
    </location>
</feature>
<organism evidence="2 3">
    <name type="scientific">Mucilaginibacter sabulilitoris</name>
    <dbReference type="NCBI Taxonomy" id="1173583"/>
    <lineage>
        <taxon>Bacteria</taxon>
        <taxon>Pseudomonadati</taxon>
        <taxon>Bacteroidota</taxon>
        <taxon>Sphingobacteriia</taxon>
        <taxon>Sphingobacteriales</taxon>
        <taxon>Sphingobacteriaceae</taxon>
        <taxon>Mucilaginibacter</taxon>
    </lineage>
</organism>
<evidence type="ECO:0000313" key="2">
    <source>
        <dbReference type="EMBL" id="WPU94783.1"/>
    </source>
</evidence>
<reference evidence="2 3" key="1">
    <citation type="submission" date="2023-11" db="EMBL/GenBank/DDBJ databases">
        <title>Analysis of the Genomes of Mucilaginibacter gossypii cycad 4 and M. sabulilitoris SNA2: microbes with the potential for plant growth promotion.</title>
        <authorList>
            <person name="Hirsch A.M."/>
            <person name="Humm E."/>
            <person name="Rubbi M."/>
            <person name="Del Vecchio G."/>
            <person name="Ha S.M."/>
            <person name="Pellegrini M."/>
            <person name="Gunsalus R.P."/>
        </authorList>
    </citation>
    <scope>NUCLEOTIDE SEQUENCE [LARGE SCALE GENOMIC DNA]</scope>
    <source>
        <strain evidence="2 3">SNA2</strain>
    </source>
</reference>
<name>A0ABZ0TNY4_9SPHI</name>
<dbReference type="InterPro" id="IPR036102">
    <property type="entry name" value="OsmC/Ohrsf"/>
</dbReference>
<dbReference type="EMBL" id="CP139558">
    <property type="protein sequence ID" value="WPU94783.1"/>
    <property type="molecule type" value="Genomic_DNA"/>
</dbReference>
<proteinExistence type="predicted"/>
<dbReference type="SUPFAM" id="SSF82784">
    <property type="entry name" value="OsmC-like"/>
    <property type="match status" value="1"/>
</dbReference>
<dbReference type="Pfam" id="PF12146">
    <property type="entry name" value="Hydrolase_4"/>
    <property type="match status" value="1"/>
</dbReference>
<dbReference type="InterPro" id="IPR029058">
    <property type="entry name" value="AB_hydrolase_fold"/>
</dbReference>
<evidence type="ECO:0000259" key="1">
    <source>
        <dbReference type="Pfam" id="PF12146"/>
    </source>
</evidence>
<keyword evidence="2" id="KW-0378">Hydrolase</keyword>
<dbReference type="GO" id="GO:0016787">
    <property type="term" value="F:hydrolase activity"/>
    <property type="evidence" value="ECO:0007669"/>
    <property type="project" value="UniProtKB-KW"/>
</dbReference>